<dbReference type="EC" id="1.14.16.5" evidence="11"/>
<feature type="transmembrane region" description="Helical" evidence="14">
    <location>
        <begin position="108"/>
        <end position="124"/>
    </location>
</feature>
<keyword evidence="4" id="KW-0256">Endoplasmic reticulum</keyword>
<evidence type="ECO:0000313" key="18">
    <source>
        <dbReference type="RefSeq" id="XP_014671885.1"/>
    </source>
</evidence>
<evidence type="ECO:0000313" key="17">
    <source>
        <dbReference type="Proteomes" id="UP000695022"/>
    </source>
</evidence>
<keyword evidence="7" id="KW-0408">Iron</keyword>
<evidence type="ECO:0000256" key="13">
    <source>
        <dbReference type="ARBA" id="ARBA00047556"/>
    </source>
</evidence>
<feature type="transmembrane region" description="Helical" evidence="14">
    <location>
        <begin position="33"/>
        <end position="54"/>
    </location>
</feature>
<keyword evidence="3 14" id="KW-0812">Transmembrane</keyword>
<keyword evidence="17" id="KW-1185">Reference proteome</keyword>
<dbReference type="GeneID" id="106812506"/>
<evidence type="ECO:0000256" key="3">
    <source>
        <dbReference type="ARBA" id="ARBA00022692"/>
    </source>
</evidence>
<sequence length="484" mass="55839">MDVSVITTGLRRIFYVVSPNETSFKTLEDVPDYIQAAFPFFTTFIIVEAIVLALQKKNGIRINDGLVSISAGVFSETSKFLLKGVIMFAYIYVYDHWKLFTLPWNSPWTWLICFIGVDFCYYWFHRMAHEVNVIWAAHQVHHSSEEYNFTTALRQSVVQNYTSIVFYLPLALAVPPPMYMVHSQFNLLYQFWIHTEIVHSLGPLEYILNTPSHHRVHHGRNRYCIDKNYGGTLIIWDRLFGTFTPETEEVVYGLTHPVASFDPNYIQWCHYMHILRMTWVTPGLLNKLWVLLKGPGWVPGKSRLGCIEDIPDVHAPAEKYDPGVPAWCNLYCMLHMAITVLHYDHAVRYREEMSAVLMLVLSVHFVYTLTCFGALFDHRNRASLMEFGRCLYCVVAAGYLEVFPPEGALAMSTLLCRAVHFVFVASLLLWGMQSLRHEGFLSTADDRRKPAVTHTQERWESKRSITTATYGSGGHRLNVQSKRE</sequence>
<evidence type="ECO:0000256" key="2">
    <source>
        <dbReference type="ARBA" id="ARBA00004477"/>
    </source>
</evidence>
<evidence type="ECO:0000256" key="7">
    <source>
        <dbReference type="ARBA" id="ARBA00023004"/>
    </source>
</evidence>
<dbReference type="InterPro" id="IPR056853">
    <property type="entry name" value="AGMP_C"/>
</dbReference>
<evidence type="ECO:0000256" key="12">
    <source>
        <dbReference type="ARBA" id="ARBA00040992"/>
    </source>
</evidence>
<keyword evidence="8" id="KW-0443">Lipid metabolism</keyword>
<evidence type="ECO:0000256" key="6">
    <source>
        <dbReference type="ARBA" id="ARBA00023002"/>
    </source>
</evidence>
<dbReference type="Pfam" id="PF24858">
    <property type="entry name" value="AGMP_C"/>
    <property type="match status" value="1"/>
</dbReference>
<evidence type="ECO:0000256" key="4">
    <source>
        <dbReference type="ARBA" id="ARBA00022824"/>
    </source>
</evidence>
<keyword evidence="5 14" id="KW-1133">Transmembrane helix</keyword>
<feature type="transmembrane region" description="Helical" evidence="14">
    <location>
        <begin position="355"/>
        <end position="376"/>
    </location>
</feature>
<reference evidence="18" key="1">
    <citation type="submission" date="2025-08" db="UniProtKB">
        <authorList>
            <consortium name="RefSeq"/>
        </authorList>
    </citation>
    <scope>IDENTIFICATION</scope>
</reference>
<proteinExistence type="inferred from homology"/>
<evidence type="ECO:0000256" key="8">
    <source>
        <dbReference type="ARBA" id="ARBA00023098"/>
    </source>
</evidence>
<organism evidence="17 18">
    <name type="scientific">Priapulus caudatus</name>
    <name type="common">Priapulid worm</name>
    <dbReference type="NCBI Taxonomy" id="37621"/>
    <lineage>
        <taxon>Eukaryota</taxon>
        <taxon>Metazoa</taxon>
        <taxon>Ecdysozoa</taxon>
        <taxon>Scalidophora</taxon>
        <taxon>Priapulida</taxon>
        <taxon>Priapulimorpha</taxon>
        <taxon>Priapulimorphida</taxon>
        <taxon>Priapulidae</taxon>
        <taxon>Priapulus</taxon>
    </lineage>
</organism>
<dbReference type="PANTHER" id="PTHR21624">
    <property type="entry name" value="STEROL DESATURASE-RELATED PROTEIN"/>
    <property type="match status" value="1"/>
</dbReference>
<feature type="transmembrane region" description="Helical" evidence="14">
    <location>
        <begin position="66"/>
        <end position="93"/>
    </location>
</feature>
<comment type="subcellular location">
    <subcellularLocation>
        <location evidence="2">Endoplasmic reticulum membrane</location>
        <topology evidence="2">Multi-pass membrane protein</topology>
    </subcellularLocation>
</comment>
<evidence type="ECO:0000256" key="14">
    <source>
        <dbReference type="SAM" id="Phobius"/>
    </source>
</evidence>
<dbReference type="RefSeq" id="XP_014671885.1">
    <property type="nucleotide sequence ID" value="XM_014816399.1"/>
</dbReference>
<comment type="similarity">
    <text evidence="10">Belongs to the sterol desaturase family. TMEM195 subfamily.</text>
</comment>
<dbReference type="Proteomes" id="UP000695022">
    <property type="component" value="Unplaced"/>
</dbReference>
<keyword evidence="9 14" id="KW-0472">Membrane</keyword>
<name>A0ABM1EI64_PRICU</name>
<gene>
    <name evidence="18" type="primary">LOC106812506</name>
</gene>
<dbReference type="Pfam" id="PF04116">
    <property type="entry name" value="FA_hydroxylase"/>
    <property type="match status" value="1"/>
</dbReference>
<keyword evidence="6" id="KW-0560">Oxidoreductase</keyword>
<comment type="catalytic activity">
    <reaction evidence="13">
        <text>1-O-(1,2-saturated-alkyl)-sn-glycerol + (6R)-L-erythro-5,6,7,8-tetrahydrobiopterin + O2 = a 1-(1-hydroxyalkyl)-sn-glycerol + (6R)-L-erythro-6,7-dihydrobiopterin + H2O</text>
        <dbReference type="Rhea" id="RHEA:36255"/>
        <dbReference type="ChEBI" id="CHEBI:15377"/>
        <dbReference type="ChEBI" id="CHEBI:15379"/>
        <dbReference type="ChEBI" id="CHEBI:43120"/>
        <dbReference type="ChEBI" id="CHEBI:59560"/>
        <dbReference type="ChEBI" id="CHEBI:73418"/>
        <dbReference type="ChEBI" id="CHEBI:83957"/>
        <dbReference type="EC" id="1.14.16.5"/>
    </reaction>
</comment>
<feature type="transmembrane region" description="Helical" evidence="14">
    <location>
        <begin position="408"/>
        <end position="430"/>
    </location>
</feature>
<dbReference type="InterPro" id="IPR006694">
    <property type="entry name" value="Fatty_acid_hydroxylase"/>
</dbReference>
<evidence type="ECO:0000259" key="15">
    <source>
        <dbReference type="Pfam" id="PF04116"/>
    </source>
</evidence>
<feature type="domain" description="Fatty acid hydroxylase" evidence="15">
    <location>
        <begin position="110"/>
        <end position="242"/>
    </location>
</feature>
<evidence type="ECO:0000256" key="1">
    <source>
        <dbReference type="ARBA" id="ARBA00001962"/>
    </source>
</evidence>
<dbReference type="InterPro" id="IPR051689">
    <property type="entry name" value="Sterol_desaturase/TMEM195"/>
</dbReference>
<evidence type="ECO:0000256" key="9">
    <source>
        <dbReference type="ARBA" id="ARBA00023136"/>
    </source>
</evidence>
<evidence type="ECO:0000256" key="11">
    <source>
        <dbReference type="ARBA" id="ARBA00039026"/>
    </source>
</evidence>
<protein>
    <recommendedName>
        <fullName evidence="12">Alkylglycerol monooxygenase</fullName>
        <ecNumber evidence="11">1.14.16.5</ecNumber>
    </recommendedName>
</protein>
<accession>A0ABM1EI64</accession>
<feature type="domain" description="Alkylglycerol monooxygenase C-terminal" evidence="16">
    <location>
        <begin position="328"/>
        <end position="400"/>
    </location>
</feature>
<dbReference type="PANTHER" id="PTHR21624:SF1">
    <property type="entry name" value="ALKYLGLYCEROL MONOOXYGENASE"/>
    <property type="match status" value="1"/>
</dbReference>
<evidence type="ECO:0000259" key="16">
    <source>
        <dbReference type="Pfam" id="PF24858"/>
    </source>
</evidence>
<evidence type="ECO:0000256" key="10">
    <source>
        <dbReference type="ARBA" id="ARBA00038190"/>
    </source>
</evidence>
<evidence type="ECO:0000256" key="5">
    <source>
        <dbReference type="ARBA" id="ARBA00022989"/>
    </source>
</evidence>
<comment type="cofactor">
    <cofactor evidence="1">
        <name>Fe cation</name>
        <dbReference type="ChEBI" id="CHEBI:24875"/>
    </cofactor>
</comment>